<evidence type="ECO:0000259" key="3">
    <source>
        <dbReference type="Pfam" id="PF03109"/>
    </source>
</evidence>
<feature type="domain" description="ABC1 atypical kinase-like" evidence="3">
    <location>
        <begin position="95"/>
        <end position="337"/>
    </location>
</feature>
<comment type="caution">
    <text evidence="4">The sequence shown here is derived from an EMBL/GenBank/DDBJ whole genome shotgun (WGS) entry which is preliminary data.</text>
</comment>
<feature type="transmembrane region" description="Helical" evidence="2">
    <location>
        <begin position="525"/>
        <end position="546"/>
    </location>
</feature>
<keyword evidence="5" id="KW-1185">Reference proteome</keyword>
<proteinExistence type="inferred from homology"/>
<accession>A0ABS1R320</accession>
<dbReference type="RefSeq" id="WP_202102855.1">
    <property type="nucleotide sequence ID" value="NZ_JAERTY010000005.1"/>
</dbReference>
<keyword evidence="4" id="KW-0418">Kinase</keyword>
<dbReference type="EMBL" id="JAERTY010000005">
    <property type="protein sequence ID" value="MBL1409097.1"/>
    <property type="molecule type" value="Genomic_DNA"/>
</dbReference>
<keyword evidence="4" id="KW-0808">Transferase</keyword>
<dbReference type="Proteomes" id="UP000625283">
    <property type="component" value="Unassembled WGS sequence"/>
</dbReference>
<dbReference type="Gene3D" id="1.10.510.10">
    <property type="entry name" value="Transferase(Phosphotransferase) domain 1"/>
    <property type="match status" value="1"/>
</dbReference>
<keyword evidence="2" id="KW-1133">Transmembrane helix</keyword>
<dbReference type="PANTHER" id="PTHR10566">
    <property type="entry name" value="CHAPERONE-ACTIVITY OF BC1 COMPLEX CABC1 -RELATED"/>
    <property type="match status" value="1"/>
</dbReference>
<comment type="similarity">
    <text evidence="1">Belongs to the protein kinase superfamily. ADCK protein kinase family.</text>
</comment>
<evidence type="ECO:0000256" key="2">
    <source>
        <dbReference type="SAM" id="Phobius"/>
    </source>
</evidence>
<dbReference type="CDD" id="cd05121">
    <property type="entry name" value="ABC1_ADCK3-like"/>
    <property type="match status" value="1"/>
</dbReference>
<sequence>MENPIARQKNKLMRAAKLISILGKHGFEDLRSKITNKESATASSEDTTGDQAPLFYERIRKVIEELGPTYVKFGQTLSTREDLLPPGLILELKKLQDNVSPEDIDIRSWLENELQVDDLSEIFEQIDEQPFASASIAQVYKASLSNGAPVILKVKRTGIRKIVTSDLLLLKDIISLLIDYYPLVREINLPDIFEAFEKNIMEELSFQHELKNIQQFARNFRDEPRIQCMQAYPELSTDSLLCISRIEGFRITDSASIKLHQLDPEYIIDTGLDLYLTQVLEHGFFHADPHPGNILVTPSGHLAFIDLGAMARLLPKDKEHLENFILYFINKDVDNLIRTIKRMSLRIHIKNEKILERDIQAMFDMIAAQSLQELDVKAVFSKFSKILNQNDILMPDHIYLLVRGIVLLEGIGRSLLPDLNIIDKVKPYITKIMARRLSPPYIIENVLHLLQQLQGTLSAAPKSLIDLLHKVEQGELKFRIDSEALGALQQQQRKDSSINRYLYIAGILFLGGCLLSGVPQSTLLGIPWISWILFAFSLLFFALAGIRKMRIG</sequence>
<dbReference type="InterPro" id="IPR011009">
    <property type="entry name" value="Kinase-like_dom_sf"/>
</dbReference>
<protein>
    <submittedName>
        <fullName evidence="4">AarF/ABC1/UbiB kinase family protein</fullName>
    </submittedName>
</protein>
<feature type="transmembrane region" description="Helical" evidence="2">
    <location>
        <begin position="501"/>
        <end position="519"/>
    </location>
</feature>
<evidence type="ECO:0000313" key="4">
    <source>
        <dbReference type="EMBL" id="MBL1409097.1"/>
    </source>
</evidence>
<dbReference type="GO" id="GO:0016301">
    <property type="term" value="F:kinase activity"/>
    <property type="evidence" value="ECO:0007669"/>
    <property type="project" value="UniProtKB-KW"/>
</dbReference>
<evidence type="ECO:0000313" key="5">
    <source>
        <dbReference type="Proteomes" id="UP000625283"/>
    </source>
</evidence>
<name>A0ABS1R320_9SPHI</name>
<keyword evidence="2" id="KW-0472">Membrane</keyword>
<gene>
    <name evidence="4" type="ORF">JKG61_10075</name>
</gene>
<dbReference type="InterPro" id="IPR004147">
    <property type="entry name" value="ABC1_dom"/>
</dbReference>
<keyword evidence="2" id="KW-0812">Transmembrane</keyword>
<dbReference type="Pfam" id="PF03109">
    <property type="entry name" value="ABC1"/>
    <property type="match status" value="1"/>
</dbReference>
<reference evidence="4 5" key="1">
    <citation type="submission" date="2021-01" db="EMBL/GenBank/DDBJ databases">
        <title>C459-1 draft genome sequence.</title>
        <authorList>
            <person name="Zhang X.-F."/>
        </authorList>
    </citation>
    <scope>NUCLEOTIDE SEQUENCE [LARGE SCALE GENOMIC DNA]</scope>
    <source>
        <strain evidence="5">C459-1</strain>
    </source>
</reference>
<evidence type="ECO:0000256" key="1">
    <source>
        <dbReference type="ARBA" id="ARBA00009670"/>
    </source>
</evidence>
<dbReference type="SUPFAM" id="SSF56112">
    <property type="entry name" value="Protein kinase-like (PK-like)"/>
    <property type="match status" value="1"/>
</dbReference>
<organism evidence="4 5">
    <name type="scientific">Sphingobacterium faecale</name>
    <dbReference type="NCBI Taxonomy" id="2803775"/>
    <lineage>
        <taxon>Bacteria</taxon>
        <taxon>Pseudomonadati</taxon>
        <taxon>Bacteroidota</taxon>
        <taxon>Sphingobacteriia</taxon>
        <taxon>Sphingobacteriales</taxon>
        <taxon>Sphingobacteriaceae</taxon>
        <taxon>Sphingobacterium</taxon>
    </lineage>
</organism>
<dbReference type="InterPro" id="IPR050154">
    <property type="entry name" value="UbiB_kinase"/>
</dbReference>
<dbReference type="PANTHER" id="PTHR10566:SF113">
    <property type="entry name" value="PROTEIN ACTIVITY OF BC1 COMPLEX KINASE 7, CHLOROPLASTIC"/>
    <property type="match status" value="1"/>
</dbReference>